<evidence type="ECO:0000256" key="1">
    <source>
        <dbReference type="SAM" id="MobiDB-lite"/>
    </source>
</evidence>
<feature type="region of interest" description="Disordered" evidence="1">
    <location>
        <begin position="48"/>
        <end position="68"/>
    </location>
</feature>
<keyword evidence="3" id="KW-1185">Reference proteome</keyword>
<accession>A0AA40K9J6</accession>
<sequence>MNLQPTGKWGTASLYHAKNLEAPSSFNSNPQRDCQTPAGLEHGLAAATAGDETKDGRHQSQTLSRPLQPGGWGRSCLCNLSRVWCFPNVCLGSHQRLVSSVSSGAKGPLLSLVSATVPAMAKLATKCLPGPACQWLVRPPPIIKKKKNRPADGIVGLPLSDAPSSHRRPRGRSWSANTLPPAPPQGITDQTPGTGETSPFSPSLGLDIRFRLSIAGRLDSAGRAKGRLPLTKPIATVQCCSPCSLLNKKKEKGGCACIHLSGIRPGRLANSRVPAHLQASTFLTNQNNPYPRRGGAITRRSFPPHPPDTTPEAGSLIARCPPTHQRSPPVIEALPRQSHT</sequence>
<dbReference type="Proteomes" id="UP001172155">
    <property type="component" value="Unassembled WGS sequence"/>
</dbReference>
<reference evidence="2" key="1">
    <citation type="submission" date="2023-06" db="EMBL/GenBank/DDBJ databases">
        <title>Genome-scale phylogeny and comparative genomics of the fungal order Sordariales.</title>
        <authorList>
            <consortium name="Lawrence Berkeley National Laboratory"/>
            <person name="Hensen N."/>
            <person name="Bonometti L."/>
            <person name="Westerberg I."/>
            <person name="Brannstrom I.O."/>
            <person name="Guillou S."/>
            <person name="Cros-Aarteil S."/>
            <person name="Calhoun S."/>
            <person name="Haridas S."/>
            <person name="Kuo A."/>
            <person name="Mondo S."/>
            <person name="Pangilinan J."/>
            <person name="Riley R."/>
            <person name="LaButti K."/>
            <person name="Andreopoulos B."/>
            <person name="Lipzen A."/>
            <person name="Chen C."/>
            <person name="Yanf M."/>
            <person name="Daum C."/>
            <person name="Ng V."/>
            <person name="Clum A."/>
            <person name="Steindorff A."/>
            <person name="Ohm R."/>
            <person name="Martin F."/>
            <person name="Silar P."/>
            <person name="Natvig D."/>
            <person name="Lalanne C."/>
            <person name="Gautier V."/>
            <person name="Ament-velasquez S.L."/>
            <person name="Kruys A."/>
            <person name="Hutchinson M.I."/>
            <person name="Powell A.J."/>
            <person name="Barry K."/>
            <person name="Miller A.N."/>
            <person name="Grigoriev I.V."/>
            <person name="Debuchy R."/>
            <person name="Gladieux P."/>
            <person name="Thoren M.H."/>
            <person name="Johannesson H."/>
        </authorList>
    </citation>
    <scope>NUCLEOTIDE SEQUENCE</scope>
    <source>
        <strain evidence="2">SMH3187-1</strain>
    </source>
</reference>
<dbReference type="AlphaFoldDB" id="A0AA40K9J6"/>
<comment type="caution">
    <text evidence="2">The sequence shown here is derived from an EMBL/GenBank/DDBJ whole genome shotgun (WGS) entry which is preliminary data.</text>
</comment>
<evidence type="ECO:0000313" key="3">
    <source>
        <dbReference type="Proteomes" id="UP001172155"/>
    </source>
</evidence>
<organism evidence="2 3">
    <name type="scientific">Schizothecium vesticola</name>
    <dbReference type="NCBI Taxonomy" id="314040"/>
    <lineage>
        <taxon>Eukaryota</taxon>
        <taxon>Fungi</taxon>
        <taxon>Dikarya</taxon>
        <taxon>Ascomycota</taxon>
        <taxon>Pezizomycotina</taxon>
        <taxon>Sordariomycetes</taxon>
        <taxon>Sordariomycetidae</taxon>
        <taxon>Sordariales</taxon>
        <taxon>Schizotheciaceae</taxon>
        <taxon>Schizothecium</taxon>
    </lineage>
</organism>
<evidence type="ECO:0000313" key="2">
    <source>
        <dbReference type="EMBL" id="KAK0750467.1"/>
    </source>
</evidence>
<name>A0AA40K9J6_9PEZI</name>
<proteinExistence type="predicted"/>
<protein>
    <submittedName>
        <fullName evidence="2">Uncharacterized protein</fullName>
    </submittedName>
</protein>
<gene>
    <name evidence="2" type="ORF">B0T18DRAFT_128275</name>
</gene>
<feature type="compositionally biased region" description="Polar residues" evidence="1">
    <location>
        <begin position="187"/>
        <end position="201"/>
    </location>
</feature>
<dbReference type="EMBL" id="JAUKUD010000003">
    <property type="protein sequence ID" value="KAK0750467.1"/>
    <property type="molecule type" value="Genomic_DNA"/>
</dbReference>
<feature type="region of interest" description="Disordered" evidence="1">
    <location>
        <begin position="286"/>
        <end position="340"/>
    </location>
</feature>
<feature type="region of interest" description="Disordered" evidence="1">
    <location>
        <begin position="147"/>
        <end position="202"/>
    </location>
</feature>